<evidence type="ECO:0000256" key="3">
    <source>
        <dbReference type="ARBA" id="ARBA00022737"/>
    </source>
</evidence>
<keyword evidence="3" id="KW-0677">Repeat</keyword>
<dbReference type="InterPro" id="IPR038005">
    <property type="entry name" value="RX-like_CC"/>
</dbReference>
<proteinExistence type="inferred from homology"/>
<dbReference type="PRINTS" id="PR00364">
    <property type="entry name" value="DISEASERSIST"/>
</dbReference>
<dbReference type="Pfam" id="PF23559">
    <property type="entry name" value="WHD_DRP"/>
    <property type="match status" value="1"/>
</dbReference>
<dbReference type="PANTHER" id="PTHR23155">
    <property type="entry name" value="DISEASE RESISTANCE PROTEIN RP"/>
    <property type="match status" value="1"/>
</dbReference>
<dbReference type="Gene3D" id="1.20.5.4130">
    <property type="match status" value="1"/>
</dbReference>
<dbReference type="Pfam" id="PF18052">
    <property type="entry name" value="Rx_N"/>
    <property type="match status" value="1"/>
</dbReference>
<evidence type="ECO:0000256" key="5">
    <source>
        <dbReference type="ARBA" id="ARBA00022821"/>
    </source>
</evidence>
<evidence type="ECO:0000259" key="7">
    <source>
        <dbReference type="Pfam" id="PF18052"/>
    </source>
</evidence>
<evidence type="ECO:0000256" key="4">
    <source>
        <dbReference type="ARBA" id="ARBA00022741"/>
    </source>
</evidence>
<evidence type="ECO:0000313" key="10">
    <source>
        <dbReference type="Proteomes" id="UP000797356"/>
    </source>
</evidence>
<keyword evidence="4" id="KW-0547">Nucleotide-binding</keyword>
<dbReference type="Gene3D" id="1.10.10.10">
    <property type="entry name" value="Winged helix-like DNA-binding domain superfamily/Winged helix DNA-binding domain"/>
    <property type="match status" value="1"/>
</dbReference>
<reference evidence="9" key="1">
    <citation type="journal article" date="2017" name="Gigascience">
        <title>The genome draft of coconut (Cocos nucifera).</title>
        <authorList>
            <person name="Xiao Y."/>
            <person name="Xu P."/>
            <person name="Fan H."/>
            <person name="Baudouin L."/>
            <person name="Xia W."/>
            <person name="Bocs S."/>
            <person name="Xu J."/>
            <person name="Li Q."/>
            <person name="Guo A."/>
            <person name="Zhou L."/>
            <person name="Li J."/>
            <person name="Wu Y."/>
            <person name="Ma Z."/>
            <person name="Armero A."/>
            <person name="Issali A.E."/>
            <person name="Liu N."/>
            <person name="Peng M."/>
            <person name="Yang Y."/>
        </authorList>
    </citation>
    <scope>NUCLEOTIDE SEQUENCE</scope>
    <source>
        <tissue evidence="9">Spear leaf of Hainan Tall coconut</tissue>
    </source>
</reference>
<comment type="caution">
    <text evidence="9">The sequence shown here is derived from an EMBL/GenBank/DDBJ whole genome shotgun (WGS) entry which is preliminary data.</text>
</comment>
<dbReference type="AlphaFoldDB" id="A0A8K0MUY9"/>
<accession>A0A8K0MUY9</accession>
<sequence length="417" mass="48140">MAEAVVCLVVKNLGDFLVQEAKFLYGVRDEVQWIKDELRQIQCFLKDADRKRKGNDEGVKNWVRDIRDIAYQAEDLIETFVLKIERRRRRRGFAGHVFRYGFIFAFPDAKNGSRIIFTSRFIDVAKSADPDTPPRKLRFLDGQESWDLFLRKVFPNQDVKTSCPDNLEKLGRKLVKRCGGLPLALVVLGGMLSKKEKNPIVWSKVKKSSKWETDKDGKQCLDILALSYEDLPCDLKACFLYLGCFPEDSEIGARKVIRLWTAEGFIPARERETSDETAADYLEELVQRCMVQVVKRRSDGGVKSFRVHDLLRELCILEAKEARFLDVYSTEDQTTSRASRRVALFHYGADVLESLNSSSQFLRTLLGFNVYESYDPVMLRLRNLKLLRVIDLEGAPLRKLPKEIKSIIHLRYLGLRN</sequence>
<dbReference type="InterPro" id="IPR042197">
    <property type="entry name" value="Apaf_helical"/>
</dbReference>
<keyword evidence="5" id="KW-0611">Plant defense</keyword>
<organism evidence="9 10">
    <name type="scientific">Cocos nucifera</name>
    <name type="common">Coconut palm</name>
    <dbReference type="NCBI Taxonomy" id="13894"/>
    <lineage>
        <taxon>Eukaryota</taxon>
        <taxon>Viridiplantae</taxon>
        <taxon>Streptophyta</taxon>
        <taxon>Embryophyta</taxon>
        <taxon>Tracheophyta</taxon>
        <taxon>Spermatophyta</taxon>
        <taxon>Magnoliopsida</taxon>
        <taxon>Liliopsida</taxon>
        <taxon>Arecaceae</taxon>
        <taxon>Arecoideae</taxon>
        <taxon>Cocoseae</taxon>
        <taxon>Attaleinae</taxon>
        <taxon>Cocos</taxon>
    </lineage>
</organism>
<dbReference type="GO" id="GO:0002758">
    <property type="term" value="P:innate immune response-activating signaling pathway"/>
    <property type="evidence" value="ECO:0007669"/>
    <property type="project" value="UniProtKB-ARBA"/>
</dbReference>
<reference evidence="9" key="2">
    <citation type="submission" date="2019-07" db="EMBL/GenBank/DDBJ databases">
        <authorList>
            <person name="Yang Y."/>
            <person name="Bocs S."/>
            <person name="Baudouin L."/>
        </authorList>
    </citation>
    <scope>NUCLEOTIDE SEQUENCE</scope>
    <source>
        <tissue evidence="9">Spear leaf of Hainan Tall coconut</tissue>
    </source>
</reference>
<feature type="domain" description="Disease resistance N-terminal" evidence="7">
    <location>
        <begin position="5"/>
        <end position="93"/>
    </location>
</feature>
<dbReference type="InterPro" id="IPR036388">
    <property type="entry name" value="WH-like_DNA-bd_sf"/>
</dbReference>
<comment type="similarity">
    <text evidence="1">Belongs to the disease resistance NB-LRR family.</text>
</comment>
<protein>
    <recommendedName>
        <fullName evidence="11">NBS-LRR resistance protein</fullName>
    </recommendedName>
</protein>
<dbReference type="GO" id="GO:0009626">
    <property type="term" value="P:plant-type hypersensitive response"/>
    <property type="evidence" value="ECO:0007669"/>
    <property type="project" value="UniProtKB-ARBA"/>
</dbReference>
<evidence type="ECO:0000256" key="1">
    <source>
        <dbReference type="ARBA" id="ARBA00008894"/>
    </source>
</evidence>
<evidence type="ECO:0000259" key="8">
    <source>
        <dbReference type="Pfam" id="PF23559"/>
    </source>
</evidence>
<dbReference type="CDD" id="cd14798">
    <property type="entry name" value="RX-CC_like"/>
    <property type="match status" value="1"/>
</dbReference>
<dbReference type="GO" id="GO:0042742">
    <property type="term" value="P:defense response to bacterium"/>
    <property type="evidence" value="ECO:0007669"/>
    <property type="project" value="UniProtKB-ARBA"/>
</dbReference>
<dbReference type="InterPro" id="IPR002182">
    <property type="entry name" value="NB-ARC"/>
</dbReference>
<keyword evidence="10" id="KW-1185">Reference proteome</keyword>
<dbReference type="OrthoDB" id="786072at2759"/>
<keyword evidence="2" id="KW-0433">Leucine-rich repeat</keyword>
<dbReference type="InterPro" id="IPR058922">
    <property type="entry name" value="WHD_DRP"/>
</dbReference>
<evidence type="ECO:0008006" key="11">
    <source>
        <dbReference type="Google" id="ProtNLM"/>
    </source>
</evidence>
<dbReference type="EMBL" id="CM017872">
    <property type="protein sequence ID" value="KAG1327342.1"/>
    <property type="molecule type" value="Genomic_DNA"/>
</dbReference>
<feature type="domain" description="NB-ARC" evidence="6">
    <location>
        <begin position="104"/>
        <end position="158"/>
    </location>
</feature>
<dbReference type="Proteomes" id="UP000797356">
    <property type="component" value="Chromosome 1"/>
</dbReference>
<evidence type="ECO:0000259" key="6">
    <source>
        <dbReference type="Pfam" id="PF00931"/>
    </source>
</evidence>
<dbReference type="FunFam" id="1.10.10.10:FF:000322">
    <property type="entry name" value="Probable disease resistance protein At1g63360"/>
    <property type="match status" value="1"/>
</dbReference>
<dbReference type="Gene3D" id="1.10.8.430">
    <property type="entry name" value="Helical domain of apoptotic protease-activating factors"/>
    <property type="match status" value="1"/>
</dbReference>
<dbReference type="SUPFAM" id="SSF52540">
    <property type="entry name" value="P-loop containing nucleoside triphosphate hydrolases"/>
    <property type="match status" value="1"/>
</dbReference>
<dbReference type="Pfam" id="PF00931">
    <property type="entry name" value="NB-ARC"/>
    <property type="match status" value="1"/>
</dbReference>
<dbReference type="InterPro" id="IPR041118">
    <property type="entry name" value="Rx_N"/>
</dbReference>
<dbReference type="InterPro" id="IPR027417">
    <property type="entry name" value="P-loop_NTPase"/>
</dbReference>
<dbReference type="PANTHER" id="PTHR23155:SF1185">
    <property type="entry name" value="DISEASE RESISTANCE RPP8-LIKE PROTEIN 3-RELATED"/>
    <property type="match status" value="1"/>
</dbReference>
<evidence type="ECO:0000313" key="9">
    <source>
        <dbReference type="EMBL" id="KAG1327342.1"/>
    </source>
</evidence>
<name>A0A8K0MUY9_COCNU</name>
<dbReference type="GO" id="GO:0043531">
    <property type="term" value="F:ADP binding"/>
    <property type="evidence" value="ECO:0007669"/>
    <property type="project" value="InterPro"/>
</dbReference>
<dbReference type="InterPro" id="IPR044974">
    <property type="entry name" value="Disease_R_plants"/>
</dbReference>
<feature type="domain" description="Disease resistance protein winged helix" evidence="8">
    <location>
        <begin position="245"/>
        <end position="314"/>
    </location>
</feature>
<gene>
    <name evidence="9" type="ORF">COCNU_01G012760</name>
</gene>
<evidence type="ECO:0000256" key="2">
    <source>
        <dbReference type="ARBA" id="ARBA00022614"/>
    </source>
</evidence>